<evidence type="ECO:0000256" key="1">
    <source>
        <dbReference type="ARBA" id="ARBA00022574"/>
    </source>
</evidence>
<dbReference type="Gene3D" id="2.130.10.10">
    <property type="entry name" value="YVTN repeat-like/Quinoprotein amine dehydrogenase"/>
    <property type="match status" value="2"/>
</dbReference>
<dbReference type="SUPFAM" id="SSF50978">
    <property type="entry name" value="WD40 repeat-like"/>
    <property type="match status" value="1"/>
</dbReference>
<dbReference type="AlphaFoldDB" id="A0A5N6XMQ1"/>
<sequence length="394" mass="42924">MHLNSILLALPAIVGHFQYVRASNSCFAANSNDRAANFQTCCSAQSSGTAYIGNAKYSFMCDAAGEKNRRGPFAAGNALACAQKCHEEPSCVSSTWLSEQGHCYWSDTPGKGRKDGDTLKYMWLVKSGTDDSNPDPDPEPDCQKQIAAAALKEKKACRVSLDELETKHSAALKIREGRIEELEEQLREGMTQPKRRWELLAGNLKHDEEATSAGRAEYTFGDHKKDVNSVAFSPDGLRFASGSADTTVRLWDLSTKVSQELQGHNSDVLSVAFSSDGKYLASGSKDRTIRIWDGKTGAFIRSLEGHSGQVRAVAFPQHGFSNLLASGSNDKLVKLQLASTSYDKHIRFLSLTQGDDIDFHQGVVNSNAVAFSPKGTNHFASAFTDGTVKVWKSI</sequence>
<keyword evidence="1 3" id="KW-0853">WD repeat</keyword>
<dbReference type="InterPro" id="IPR020472">
    <property type="entry name" value="WD40_PAC1"/>
</dbReference>
<dbReference type="OrthoDB" id="538223at2759"/>
<feature type="repeat" description="WD" evidence="3">
    <location>
        <begin position="220"/>
        <end position="255"/>
    </location>
</feature>
<dbReference type="PANTHER" id="PTHR44156">
    <property type="entry name" value="SUPERNUMERARY LIMBS, ISOFORM B-RELATED"/>
    <property type="match status" value="1"/>
</dbReference>
<accession>A0A5N6XMQ1</accession>
<name>A0A5N6XMQ1_9EURO</name>
<keyword evidence="4" id="KW-0732">Signal</keyword>
<dbReference type="Proteomes" id="UP000325558">
    <property type="component" value="Unassembled WGS sequence"/>
</dbReference>
<evidence type="ECO:0000313" key="5">
    <source>
        <dbReference type="EMBL" id="KAE8334222.1"/>
    </source>
</evidence>
<feature type="repeat" description="WD" evidence="3">
    <location>
        <begin position="303"/>
        <end position="335"/>
    </location>
</feature>
<reference evidence="5" key="1">
    <citation type="submission" date="2019-04" db="EMBL/GenBank/DDBJ databases">
        <title>Friends and foes A comparative genomics study of 23 Aspergillus species from section Flavi.</title>
        <authorList>
            <consortium name="DOE Joint Genome Institute"/>
            <person name="Kjaerbolling I."/>
            <person name="Vesth T."/>
            <person name="Frisvad J.C."/>
            <person name="Nybo J.L."/>
            <person name="Theobald S."/>
            <person name="Kildgaard S."/>
            <person name="Isbrandt T."/>
            <person name="Kuo A."/>
            <person name="Sato A."/>
            <person name="Lyhne E.K."/>
            <person name="Kogle M.E."/>
            <person name="Wiebenga A."/>
            <person name="Kun R.S."/>
            <person name="Lubbers R.J."/>
            <person name="Makela M.R."/>
            <person name="Barry K."/>
            <person name="Chovatia M."/>
            <person name="Clum A."/>
            <person name="Daum C."/>
            <person name="Haridas S."/>
            <person name="He G."/>
            <person name="LaButti K."/>
            <person name="Lipzen A."/>
            <person name="Mondo S."/>
            <person name="Riley R."/>
            <person name="Salamov A."/>
            <person name="Simmons B.A."/>
            <person name="Magnuson J.K."/>
            <person name="Henrissat B."/>
            <person name="Mortensen U.H."/>
            <person name="Larsen T.O."/>
            <person name="Devries R.P."/>
            <person name="Grigoriev I.V."/>
            <person name="Machida M."/>
            <person name="Baker S.E."/>
            <person name="Andersen M.R."/>
        </authorList>
    </citation>
    <scope>NUCLEOTIDE SEQUENCE</scope>
    <source>
        <strain evidence="5">CBS 117612</strain>
    </source>
</reference>
<protein>
    <submittedName>
        <fullName evidence="5">WD40-repeat-containing domain protein</fullName>
    </submittedName>
</protein>
<gene>
    <name evidence="5" type="ORF">BDV24DRAFT_156990</name>
</gene>
<evidence type="ECO:0000256" key="4">
    <source>
        <dbReference type="SAM" id="SignalP"/>
    </source>
</evidence>
<feature type="signal peptide" evidence="4">
    <location>
        <begin position="1"/>
        <end position="22"/>
    </location>
</feature>
<dbReference type="InterPro" id="IPR001680">
    <property type="entry name" value="WD40_rpt"/>
</dbReference>
<dbReference type="Gene3D" id="3.50.4.10">
    <property type="entry name" value="Hepatocyte Growth Factor"/>
    <property type="match status" value="1"/>
</dbReference>
<feature type="chain" id="PRO_5024825829" evidence="4">
    <location>
        <begin position="23"/>
        <end position="394"/>
    </location>
</feature>
<keyword evidence="2" id="KW-0677">Repeat</keyword>
<dbReference type="PROSITE" id="PS50082">
    <property type="entry name" value="WD_REPEATS_2"/>
    <property type="match status" value="4"/>
</dbReference>
<dbReference type="PRINTS" id="PR00320">
    <property type="entry name" value="GPROTEINBRPT"/>
</dbReference>
<evidence type="ECO:0000256" key="2">
    <source>
        <dbReference type="ARBA" id="ARBA00022737"/>
    </source>
</evidence>
<dbReference type="EMBL" id="ML737330">
    <property type="protein sequence ID" value="KAE8334222.1"/>
    <property type="molecule type" value="Genomic_DNA"/>
</dbReference>
<dbReference type="InterPro" id="IPR036322">
    <property type="entry name" value="WD40_repeat_dom_sf"/>
</dbReference>
<dbReference type="CDD" id="cd00200">
    <property type="entry name" value="WD40"/>
    <property type="match status" value="1"/>
</dbReference>
<dbReference type="SMART" id="SM00320">
    <property type="entry name" value="WD40"/>
    <property type="match status" value="4"/>
</dbReference>
<organism evidence="5">
    <name type="scientific">Aspergillus arachidicola</name>
    <dbReference type="NCBI Taxonomy" id="656916"/>
    <lineage>
        <taxon>Eukaryota</taxon>
        <taxon>Fungi</taxon>
        <taxon>Dikarya</taxon>
        <taxon>Ascomycota</taxon>
        <taxon>Pezizomycotina</taxon>
        <taxon>Eurotiomycetes</taxon>
        <taxon>Eurotiomycetidae</taxon>
        <taxon>Eurotiales</taxon>
        <taxon>Aspergillaceae</taxon>
        <taxon>Aspergillus</taxon>
        <taxon>Aspergillus subgen. Circumdati</taxon>
    </lineage>
</organism>
<proteinExistence type="predicted"/>
<dbReference type="Pfam" id="PF00400">
    <property type="entry name" value="WD40"/>
    <property type="match status" value="4"/>
</dbReference>
<feature type="repeat" description="WD" evidence="3">
    <location>
        <begin position="368"/>
        <end position="394"/>
    </location>
</feature>
<dbReference type="PROSITE" id="PS50294">
    <property type="entry name" value="WD_REPEATS_REGION"/>
    <property type="match status" value="2"/>
</dbReference>
<dbReference type="InterPro" id="IPR053299">
    <property type="entry name" value="ASTRA_WD_repeat"/>
</dbReference>
<feature type="repeat" description="WD" evidence="3">
    <location>
        <begin position="261"/>
        <end position="302"/>
    </location>
</feature>
<dbReference type="InterPro" id="IPR015943">
    <property type="entry name" value="WD40/YVTN_repeat-like_dom_sf"/>
</dbReference>
<evidence type="ECO:0000256" key="3">
    <source>
        <dbReference type="PROSITE-ProRule" id="PRU00221"/>
    </source>
</evidence>